<dbReference type="AlphaFoldDB" id="A0A0R3LYZ9"/>
<name>A0A0R3LYZ9_9BRAD</name>
<keyword evidence="5" id="KW-1185">Reference proteome</keyword>
<dbReference type="GO" id="GO:0016829">
    <property type="term" value="F:lyase activity"/>
    <property type="evidence" value="ECO:0007669"/>
    <property type="project" value="InterPro"/>
</dbReference>
<dbReference type="STRING" id="280332.CQ12_21545"/>
<dbReference type="InterPro" id="IPR008929">
    <property type="entry name" value="Chondroitin_lyas"/>
</dbReference>
<proteinExistence type="predicted"/>
<accession>A0A0R3LYZ9</accession>
<feature type="domain" description="Heparinase II/III-like C-terminal" evidence="3">
    <location>
        <begin position="298"/>
        <end position="546"/>
    </location>
</feature>
<dbReference type="Proteomes" id="UP000050863">
    <property type="component" value="Unassembled WGS sequence"/>
</dbReference>
<evidence type="ECO:0000313" key="4">
    <source>
        <dbReference type="EMBL" id="KRR10853.1"/>
    </source>
</evidence>
<dbReference type="EMBL" id="LLXZ01000054">
    <property type="protein sequence ID" value="KRR10853.1"/>
    <property type="molecule type" value="Genomic_DNA"/>
</dbReference>
<reference evidence="4 5" key="1">
    <citation type="submission" date="2014-03" db="EMBL/GenBank/DDBJ databases">
        <title>Bradyrhizobium valentinum sp. nov., isolated from effective nodules of Lupinus mariae-josephae, a lupine endemic of basic-lime soils in Eastern Spain.</title>
        <authorList>
            <person name="Duran D."/>
            <person name="Rey L."/>
            <person name="Navarro A."/>
            <person name="Busquets A."/>
            <person name="Imperial J."/>
            <person name="Ruiz-Argueso T."/>
        </authorList>
    </citation>
    <scope>NUCLEOTIDE SEQUENCE [LARGE SCALE GENOMIC DNA]</scope>
    <source>
        <strain evidence="4 5">PAC68</strain>
    </source>
</reference>
<dbReference type="RefSeq" id="WP_057834860.1">
    <property type="nucleotide sequence ID" value="NZ_LLXZ01000054.1"/>
</dbReference>
<dbReference type="GO" id="GO:0030313">
    <property type="term" value="C:cell envelope"/>
    <property type="evidence" value="ECO:0007669"/>
    <property type="project" value="UniProtKB-SubCell"/>
</dbReference>
<evidence type="ECO:0000256" key="1">
    <source>
        <dbReference type="ARBA" id="ARBA00004196"/>
    </source>
</evidence>
<sequence>MSRSARTVIARATGATVAVSRLWPGRADRLIIAPHDLRTADATRAAEIYAGRFVFAGKIVTCHGRSIFDLEPPSEDWEVALLGFGWLRHLRAADTALTRANARSLVDDWISNPGRRRPLERRPDVLARRVISLLSQAPLVLGDTDGKFYRKYLRGLTREIRYLRYTTLDISDGVPRLQVLIALCYASLCLANQARNIRSATRRLSDELLRQILPDGGHISRNPGALVELLSDLLPLRQTFAARNIAPPPALLNAIDRMMPMLRFFRHGDGSFALFNGMSNAPSDLVATLLAYDDTHGVPMSNMPHTGFQRLDAGTTTVIIDTGPPPPPNVSQEAHAGCLSFELSSGPSRIVVNCGMPSTGRDNWRTFARSTAAHSTLTYHDTSSCQFVELSAMKKLLQGAPVVSGPANVESYREAVTDGDLLTTSHDGYLGRFGAVHRRVLMISHDGARLDGEDTVSPAPGGRIKGAENDFALRFHLHPAVKASRLSDARGVMLVLPNRDVWTFEALDDKVDLEDSVFLAGNDGPRRTAQIVIRQDSRHASSIRWSFSRSSTSAATTNTRRNARREPELPL</sequence>
<dbReference type="Gene3D" id="2.70.98.70">
    <property type="match status" value="1"/>
</dbReference>
<protein>
    <submittedName>
        <fullName evidence="4">Heparinase</fullName>
    </submittedName>
</protein>
<comment type="subcellular location">
    <subcellularLocation>
        <location evidence="1">Cell envelope</location>
    </subcellularLocation>
</comment>
<evidence type="ECO:0000256" key="2">
    <source>
        <dbReference type="SAM" id="MobiDB-lite"/>
    </source>
</evidence>
<dbReference type="Gene3D" id="1.50.10.100">
    <property type="entry name" value="Chondroitin AC/alginate lyase"/>
    <property type="match status" value="1"/>
</dbReference>
<comment type="caution">
    <text evidence="4">The sequence shown here is derived from an EMBL/GenBank/DDBJ whole genome shotgun (WGS) entry which is preliminary data.</text>
</comment>
<organism evidence="4 5">
    <name type="scientific">Bradyrhizobium jicamae</name>
    <dbReference type="NCBI Taxonomy" id="280332"/>
    <lineage>
        <taxon>Bacteria</taxon>
        <taxon>Pseudomonadati</taxon>
        <taxon>Pseudomonadota</taxon>
        <taxon>Alphaproteobacteria</taxon>
        <taxon>Hyphomicrobiales</taxon>
        <taxon>Nitrobacteraceae</taxon>
        <taxon>Bradyrhizobium</taxon>
    </lineage>
</organism>
<gene>
    <name evidence="4" type="ORF">CQ12_21545</name>
</gene>
<evidence type="ECO:0000313" key="5">
    <source>
        <dbReference type="Proteomes" id="UP000050863"/>
    </source>
</evidence>
<dbReference type="InterPro" id="IPR012480">
    <property type="entry name" value="Hepar_II_III_C"/>
</dbReference>
<dbReference type="Pfam" id="PF07940">
    <property type="entry name" value="Hepar_II_III_C"/>
    <property type="match status" value="1"/>
</dbReference>
<evidence type="ECO:0000259" key="3">
    <source>
        <dbReference type="Pfam" id="PF07940"/>
    </source>
</evidence>
<feature type="region of interest" description="Disordered" evidence="2">
    <location>
        <begin position="545"/>
        <end position="571"/>
    </location>
</feature>
<feature type="compositionally biased region" description="Low complexity" evidence="2">
    <location>
        <begin position="545"/>
        <end position="560"/>
    </location>
</feature>